<dbReference type="GO" id="GO:0016787">
    <property type="term" value="F:hydrolase activity"/>
    <property type="evidence" value="ECO:0007669"/>
    <property type="project" value="UniProtKB-KW"/>
</dbReference>
<evidence type="ECO:0000313" key="4">
    <source>
        <dbReference type="Proteomes" id="UP000607559"/>
    </source>
</evidence>
<dbReference type="AlphaFoldDB" id="A0A8J2UIA5"/>
<dbReference type="PANTHER" id="PTHR30160:SF1">
    <property type="entry name" value="LIPOPOLYSACCHARIDE 1,2-N-ACETYLGLUCOSAMINETRANSFERASE-RELATED"/>
    <property type="match status" value="1"/>
</dbReference>
<keyword evidence="3" id="KW-0378">Hydrolase</keyword>
<reference evidence="3" key="2">
    <citation type="submission" date="2020-09" db="EMBL/GenBank/DDBJ databases">
        <authorList>
            <person name="Sun Q."/>
            <person name="Zhou Y."/>
        </authorList>
    </citation>
    <scope>NUCLEOTIDE SEQUENCE</scope>
    <source>
        <strain evidence="3">CGMCC 1.15448</strain>
    </source>
</reference>
<evidence type="ECO:0000256" key="2">
    <source>
        <dbReference type="ARBA" id="ARBA00022679"/>
    </source>
</evidence>
<keyword evidence="2" id="KW-0808">Transferase</keyword>
<accession>A0A8J2UIA5</accession>
<reference evidence="3" key="1">
    <citation type="journal article" date="2014" name="Int. J. Syst. Evol. Microbiol.">
        <title>Complete genome sequence of Corynebacterium casei LMG S-19264T (=DSM 44701T), isolated from a smear-ripened cheese.</title>
        <authorList>
            <consortium name="US DOE Joint Genome Institute (JGI-PGF)"/>
            <person name="Walter F."/>
            <person name="Albersmeier A."/>
            <person name="Kalinowski J."/>
            <person name="Ruckert C."/>
        </authorList>
    </citation>
    <scope>NUCLEOTIDE SEQUENCE</scope>
    <source>
        <strain evidence="3">CGMCC 1.15448</strain>
    </source>
</reference>
<dbReference type="Proteomes" id="UP000607559">
    <property type="component" value="Unassembled WGS sequence"/>
</dbReference>
<comment type="caution">
    <text evidence="3">The sequence shown here is derived from an EMBL/GenBank/DDBJ whole genome shotgun (WGS) entry which is preliminary data.</text>
</comment>
<dbReference type="InterPro" id="IPR051199">
    <property type="entry name" value="LPS_LOS_Heptosyltrfase"/>
</dbReference>
<sequence length="334" mass="37759">MKFLIIRFSSIGDIVLTTPVVRCLKKQVVTAEVHYLTKAAFRPILAANPYIDKIHCLGNDLDGLITTLRQEDYDYIIDLHHNLRTIKVKKGLKKQSFSFDKLNIQKWLYTNFKINRLPPVHIVDRYLDTVKTFGIKNDGAGLDYFIPPGDELKPEDIPTSHQAGYIGLVIGAALATKRLPLHKLQTICKETRHPIILLGGPEDADIAKQLSAIDPVKIYNACGLFNINESAALVRQARLIVTHDTGLMHIAAAFKRPIVSIWGNTVPEFGMYPYYGENYLYHFRGGLLGDKPDVIMEVKGLSCRPCSKIGYNKCPKGHFKCMEKQAVDRIFQYF</sequence>
<name>A0A8J2UIA5_9BACT</name>
<dbReference type="Pfam" id="PF01075">
    <property type="entry name" value="Glyco_transf_9"/>
    <property type="match status" value="1"/>
</dbReference>
<organism evidence="3 4">
    <name type="scientific">Puia dinghuensis</name>
    <dbReference type="NCBI Taxonomy" id="1792502"/>
    <lineage>
        <taxon>Bacteria</taxon>
        <taxon>Pseudomonadati</taxon>
        <taxon>Bacteroidota</taxon>
        <taxon>Chitinophagia</taxon>
        <taxon>Chitinophagales</taxon>
        <taxon>Chitinophagaceae</taxon>
        <taxon>Puia</taxon>
    </lineage>
</organism>
<dbReference type="Gene3D" id="3.40.50.2000">
    <property type="entry name" value="Glycogen Phosphorylase B"/>
    <property type="match status" value="2"/>
</dbReference>
<dbReference type="GO" id="GO:0005829">
    <property type="term" value="C:cytosol"/>
    <property type="evidence" value="ECO:0007669"/>
    <property type="project" value="TreeGrafter"/>
</dbReference>
<dbReference type="InterPro" id="IPR002201">
    <property type="entry name" value="Glyco_trans_9"/>
</dbReference>
<dbReference type="PANTHER" id="PTHR30160">
    <property type="entry name" value="TETRAACYLDISACCHARIDE 4'-KINASE-RELATED"/>
    <property type="match status" value="1"/>
</dbReference>
<dbReference type="GO" id="GO:0008713">
    <property type="term" value="F:ADP-heptose-lipopolysaccharide heptosyltransferase activity"/>
    <property type="evidence" value="ECO:0007669"/>
    <property type="project" value="TreeGrafter"/>
</dbReference>
<dbReference type="EMBL" id="BMJC01000006">
    <property type="protein sequence ID" value="GGB22099.1"/>
    <property type="molecule type" value="Genomic_DNA"/>
</dbReference>
<evidence type="ECO:0000313" key="3">
    <source>
        <dbReference type="EMBL" id="GGB22099.1"/>
    </source>
</evidence>
<keyword evidence="1" id="KW-0328">Glycosyltransferase</keyword>
<dbReference type="RefSeq" id="WP_188937386.1">
    <property type="nucleotide sequence ID" value="NZ_BMJC01000006.1"/>
</dbReference>
<dbReference type="GO" id="GO:0009244">
    <property type="term" value="P:lipopolysaccharide core region biosynthetic process"/>
    <property type="evidence" value="ECO:0007669"/>
    <property type="project" value="TreeGrafter"/>
</dbReference>
<proteinExistence type="predicted"/>
<gene>
    <name evidence="3" type="ORF">GCM10011511_52450</name>
</gene>
<dbReference type="CDD" id="cd03789">
    <property type="entry name" value="GT9_LPS_heptosyltransferase"/>
    <property type="match status" value="1"/>
</dbReference>
<evidence type="ECO:0000256" key="1">
    <source>
        <dbReference type="ARBA" id="ARBA00022676"/>
    </source>
</evidence>
<protein>
    <submittedName>
        <fullName evidence="3">Glycosyl hydrolase</fullName>
    </submittedName>
</protein>
<keyword evidence="4" id="KW-1185">Reference proteome</keyword>
<dbReference type="SUPFAM" id="SSF53756">
    <property type="entry name" value="UDP-Glycosyltransferase/glycogen phosphorylase"/>
    <property type="match status" value="1"/>
</dbReference>